<gene>
    <name evidence="2" type="ORF">KQX54_004045</name>
</gene>
<sequence>MKNFIIICCVLVANFGQIRSMAITHSSCPKTSSDHPKLNYTRKPENISEILGHYFGCVYSPSTPVPTESKECIRLNVKPHGQSGWELHLTALPKKTGEQKNESVKKSWNSPLVSYIPLDLHSKYIIYFGCTENQEDWWIEYYARTLELCSEYRYKLDEKMQKYNLTSIPLVNLSHKNCD</sequence>
<evidence type="ECO:0000313" key="3">
    <source>
        <dbReference type="Proteomes" id="UP000826195"/>
    </source>
</evidence>
<keyword evidence="3" id="KW-1185">Reference proteome</keyword>
<proteinExistence type="predicted"/>
<evidence type="ECO:0000256" key="1">
    <source>
        <dbReference type="SAM" id="SignalP"/>
    </source>
</evidence>
<evidence type="ECO:0000313" key="2">
    <source>
        <dbReference type="EMBL" id="KAH0552000.1"/>
    </source>
</evidence>
<reference evidence="2 3" key="1">
    <citation type="journal article" date="2021" name="J. Hered.">
        <title>A chromosome-level genome assembly of the parasitoid wasp, Cotesia glomerata (Hymenoptera: Braconidae).</title>
        <authorList>
            <person name="Pinto B.J."/>
            <person name="Weis J.J."/>
            <person name="Gamble T."/>
            <person name="Ode P.J."/>
            <person name="Paul R."/>
            <person name="Zaspel J.M."/>
        </authorList>
    </citation>
    <scope>NUCLEOTIDE SEQUENCE [LARGE SCALE GENOMIC DNA]</scope>
    <source>
        <strain evidence="2">CgM1</strain>
    </source>
</reference>
<evidence type="ECO:0008006" key="4">
    <source>
        <dbReference type="Google" id="ProtNLM"/>
    </source>
</evidence>
<name>A0AAV7IJU4_COTGL</name>
<dbReference type="Proteomes" id="UP000826195">
    <property type="component" value="Unassembled WGS sequence"/>
</dbReference>
<organism evidence="2 3">
    <name type="scientific">Cotesia glomerata</name>
    <name type="common">Lepidopteran parasitic wasp</name>
    <name type="synonym">Apanteles glomeratus</name>
    <dbReference type="NCBI Taxonomy" id="32391"/>
    <lineage>
        <taxon>Eukaryota</taxon>
        <taxon>Metazoa</taxon>
        <taxon>Ecdysozoa</taxon>
        <taxon>Arthropoda</taxon>
        <taxon>Hexapoda</taxon>
        <taxon>Insecta</taxon>
        <taxon>Pterygota</taxon>
        <taxon>Neoptera</taxon>
        <taxon>Endopterygota</taxon>
        <taxon>Hymenoptera</taxon>
        <taxon>Apocrita</taxon>
        <taxon>Ichneumonoidea</taxon>
        <taxon>Braconidae</taxon>
        <taxon>Microgastrinae</taxon>
        <taxon>Cotesia</taxon>
    </lineage>
</organism>
<dbReference type="EMBL" id="JAHXZJ010001492">
    <property type="protein sequence ID" value="KAH0552000.1"/>
    <property type="molecule type" value="Genomic_DNA"/>
</dbReference>
<protein>
    <recommendedName>
        <fullName evidence="4">Salivary lipocalin</fullName>
    </recommendedName>
</protein>
<feature type="chain" id="PRO_5043664200" description="Salivary lipocalin" evidence="1">
    <location>
        <begin position="21"/>
        <end position="179"/>
    </location>
</feature>
<comment type="caution">
    <text evidence="2">The sequence shown here is derived from an EMBL/GenBank/DDBJ whole genome shotgun (WGS) entry which is preliminary data.</text>
</comment>
<feature type="signal peptide" evidence="1">
    <location>
        <begin position="1"/>
        <end position="20"/>
    </location>
</feature>
<keyword evidence="1" id="KW-0732">Signal</keyword>
<accession>A0AAV7IJU4</accession>
<dbReference type="AlphaFoldDB" id="A0AAV7IJU4"/>